<protein>
    <submittedName>
        <fullName evidence="3">N-acetyltransferase domain-containing protein</fullName>
    </submittedName>
</protein>
<sequence length="243" mass="27498">MQHRNSDDNEIITTLTLRDQQQVIIRRMRDEDINEATDIIRAAYLHDCKKHEHATSEERLCQIFNVPVEKTRHAFHNFHNEKDSVLFVAELAEKNLNVAQLLGCCRVKLNPEGNSKDNGPFGQIGPFATRVGLQGTGIGTALIRVAEEYVVRQWHVCEMQLDARIPKPVEGVVPPMPPLLQFYANRGYRRVGKTTWFNPATSNYVTMPDDLAHLERMVKDLCAPSATTGGDGAKRGHEQLRMT</sequence>
<evidence type="ECO:0000259" key="1">
    <source>
        <dbReference type="PROSITE" id="PS51186"/>
    </source>
</evidence>
<dbReference type="PROSITE" id="PS51186">
    <property type="entry name" value="GNAT"/>
    <property type="match status" value="1"/>
</dbReference>
<keyword evidence="2" id="KW-1185">Reference proteome</keyword>
<dbReference type="InterPro" id="IPR000182">
    <property type="entry name" value="GNAT_dom"/>
</dbReference>
<accession>A0A914HXX3</accession>
<proteinExistence type="predicted"/>
<dbReference type="WBParaSite" id="Gr19_v10_g5679.t1">
    <property type="protein sequence ID" value="Gr19_v10_g5679.t1"/>
    <property type="gene ID" value="Gr19_v10_g5679"/>
</dbReference>
<dbReference type="GO" id="GO:0016747">
    <property type="term" value="F:acyltransferase activity, transferring groups other than amino-acyl groups"/>
    <property type="evidence" value="ECO:0007669"/>
    <property type="project" value="InterPro"/>
</dbReference>
<reference evidence="3" key="1">
    <citation type="submission" date="2022-11" db="UniProtKB">
        <authorList>
            <consortium name="WormBaseParasite"/>
        </authorList>
    </citation>
    <scope>IDENTIFICATION</scope>
</reference>
<dbReference type="Pfam" id="PF00583">
    <property type="entry name" value="Acetyltransf_1"/>
    <property type="match status" value="1"/>
</dbReference>
<dbReference type="SUPFAM" id="SSF55729">
    <property type="entry name" value="Acyl-CoA N-acyltransferases (Nat)"/>
    <property type="match status" value="1"/>
</dbReference>
<evidence type="ECO:0000313" key="3">
    <source>
        <dbReference type="WBParaSite" id="Gr19_v10_g5679.t1"/>
    </source>
</evidence>
<name>A0A914HXX3_GLORO</name>
<dbReference type="InterPro" id="IPR016181">
    <property type="entry name" value="Acyl_CoA_acyltransferase"/>
</dbReference>
<dbReference type="Gene3D" id="3.40.630.30">
    <property type="match status" value="1"/>
</dbReference>
<dbReference type="AlphaFoldDB" id="A0A914HXX3"/>
<dbReference type="Proteomes" id="UP000887572">
    <property type="component" value="Unplaced"/>
</dbReference>
<evidence type="ECO:0000313" key="2">
    <source>
        <dbReference type="Proteomes" id="UP000887572"/>
    </source>
</evidence>
<dbReference type="CDD" id="cd04301">
    <property type="entry name" value="NAT_SF"/>
    <property type="match status" value="1"/>
</dbReference>
<feature type="domain" description="N-acetyltransferase" evidence="1">
    <location>
        <begin position="23"/>
        <end position="208"/>
    </location>
</feature>
<organism evidence="2 3">
    <name type="scientific">Globodera rostochiensis</name>
    <name type="common">Golden nematode worm</name>
    <name type="synonym">Heterodera rostochiensis</name>
    <dbReference type="NCBI Taxonomy" id="31243"/>
    <lineage>
        <taxon>Eukaryota</taxon>
        <taxon>Metazoa</taxon>
        <taxon>Ecdysozoa</taxon>
        <taxon>Nematoda</taxon>
        <taxon>Chromadorea</taxon>
        <taxon>Rhabditida</taxon>
        <taxon>Tylenchina</taxon>
        <taxon>Tylenchomorpha</taxon>
        <taxon>Tylenchoidea</taxon>
        <taxon>Heteroderidae</taxon>
        <taxon>Heteroderinae</taxon>
        <taxon>Globodera</taxon>
    </lineage>
</organism>